<gene>
    <name evidence="4" type="ORF">L195_g005591</name>
</gene>
<dbReference type="InterPro" id="IPR017451">
    <property type="entry name" value="F-box-assoc_interact_dom"/>
</dbReference>
<feature type="domain" description="F-box" evidence="2">
    <location>
        <begin position="28"/>
        <end position="58"/>
    </location>
</feature>
<dbReference type="CDD" id="cd22157">
    <property type="entry name" value="F-box_AtFBW1-like"/>
    <property type="match status" value="1"/>
</dbReference>
<protein>
    <submittedName>
        <fullName evidence="4">F-box/kelch-repeat protein</fullName>
    </submittedName>
</protein>
<comment type="caution">
    <text evidence="4">The sequence shown here is derived from an EMBL/GenBank/DDBJ whole genome shotgun (WGS) entry which is preliminary data.</text>
</comment>
<evidence type="ECO:0000313" key="5">
    <source>
        <dbReference type="Proteomes" id="UP000236291"/>
    </source>
</evidence>
<dbReference type="Pfam" id="PF00646">
    <property type="entry name" value="F-box"/>
    <property type="match status" value="1"/>
</dbReference>
<feature type="domain" description="F-box associated beta-propeller type 3" evidence="3">
    <location>
        <begin position="122"/>
        <end position="325"/>
    </location>
</feature>
<dbReference type="SUPFAM" id="SSF81383">
    <property type="entry name" value="F-box domain"/>
    <property type="match status" value="1"/>
</dbReference>
<dbReference type="STRING" id="57577.A0A2K3P173"/>
<feature type="compositionally biased region" description="Polar residues" evidence="1">
    <location>
        <begin position="382"/>
        <end position="397"/>
    </location>
</feature>
<dbReference type="Pfam" id="PF08268">
    <property type="entry name" value="FBA_3"/>
    <property type="match status" value="1"/>
</dbReference>
<proteinExistence type="predicted"/>
<dbReference type="InterPro" id="IPR050796">
    <property type="entry name" value="SCF_F-box_component"/>
</dbReference>
<dbReference type="Proteomes" id="UP000236291">
    <property type="component" value="Unassembled WGS sequence"/>
</dbReference>
<accession>A0A2K3P173</accession>
<dbReference type="PANTHER" id="PTHR31672">
    <property type="entry name" value="BNACNNG10540D PROTEIN"/>
    <property type="match status" value="1"/>
</dbReference>
<evidence type="ECO:0000259" key="2">
    <source>
        <dbReference type="Pfam" id="PF00646"/>
    </source>
</evidence>
<dbReference type="InterPro" id="IPR001810">
    <property type="entry name" value="F-box_dom"/>
</dbReference>
<name>A0A2K3P173_TRIPR</name>
<feature type="compositionally biased region" description="Low complexity" evidence="1">
    <location>
        <begin position="10"/>
        <end position="20"/>
    </location>
</feature>
<feature type="region of interest" description="Disordered" evidence="1">
    <location>
        <begin position="377"/>
        <end position="401"/>
    </location>
</feature>
<dbReference type="PANTHER" id="PTHR31672:SF13">
    <property type="entry name" value="F-BOX PROTEIN CPR30-LIKE"/>
    <property type="match status" value="1"/>
</dbReference>
<dbReference type="AlphaFoldDB" id="A0A2K3P173"/>
<dbReference type="InterPro" id="IPR036047">
    <property type="entry name" value="F-box-like_dom_sf"/>
</dbReference>
<feature type="region of interest" description="Disordered" evidence="1">
    <location>
        <begin position="1"/>
        <end position="20"/>
    </location>
</feature>
<dbReference type="NCBIfam" id="TIGR01640">
    <property type="entry name" value="F_box_assoc_1"/>
    <property type="match status" value="1"/>
</dbReference>
<dbReference type="EMBL" id="ASHM01002896">
    <property type="protein sequence ID" value="PNY09046.1"/>
    <property type="molecule type" value="Genomic_DNA"/>
</dbReference>
<sequence>MDETTAVKRLSGNSLHSSSPPSTYIPLIQEKILCRLPVKSLLRFRCICKPWDSLISKDLKFAKKHLHLSPKRQHLVTATWSMDQELTAMSCPFDYLNLHSIFYYKSTQLDYSPIISSYDKGLVASCDGILCFAIDERLAVLYNPCIRKEQKLPYIDDLPGEEGLTHYAFGYDPFIDNYKVVAVFWYKYDFVNYQTKANVYSYSLGTDSWKRIEDFPSMFCFSKFSRMSKHGIFMRGTVNWLTYSKLNGLECIVSLHLGLESYQEISLPGLPDLPYIVGDQKMLTLDVMRDCLCLFEVSQEMRSDAFIDVWLMKEYGNKESWIKSIRLPCFGYKLSYTFLTDVVYISEDFNHVLLVLVENGIFKWVVYDFKSDSISSKSSKIQDNLGSSSSRNNTGETENGRWRDPRLSSLFVEETEIVGFEGPREELFGWLMVGAAERTVISVVGMGGLGKTNFNTNGYFLIPFLLVLY</sequence>
<reference evidence="4 5" key="2">
    <citation type="journal article" date="2017" name="Front. Plant Sci.">
        <title>Gene Classification and Mining of Molecular Markers Useful in Red Clover (Trifolium pratense) Breeding.</title>
        <authorList>
            <person name="Istvanek J."/>
            <person name="Dluhosova J."/>
            <person name="Dluhos P."/>
            <person name="Patkova L."/>
            <person name="Nedelnik J."/>
            <person name="Repkova J."/>
        </authorList>
    </citation>
    <scope>NUCLEOTIDE SEQUENCE [LARGE SCALE GENOMIC DNA]</scope>
    <source>
        <strain evidence="5">cv. Tatra</strain>
        <tissue evidence="4">Young leaves</tissue>
    </source>
</reference>
<dbReference type="InterPro" id="IPR013187">
    <property type="entry name" value="F-box-assoc_dom_typ3"/>
</dbReference>
<evidence type="ECO:0000259" key="3">
    <source>
        <dbReference type="Pfam" id="PF08268"/>
    </source>
</evidence>
<organism evidence="4 5">
    <name type="scientific">Trifolium pratense</name>
    <name type="common">Red clover</name>
    <dbReference type="NCBI Taxonomy" id="57577"/>
    <lineage>
        <taxon>Eukaryota</taxon>
        <taxon>Viridiplantae</taxon>
        <taxon>Streptophyta</taxon>
        <taxon>Embryophyta</taxon>
        <taxon>Tracheophyta</taxon>
        <taxon>Spermatophyta</taxon>
        <taxon>Magnoliopsida</taxon>
        <taxon>eudicotyledons</taxon>
        <taxon>Gunneridae</taxon>
        <taxon>Pentapetalae</taxon>
        <taxon>rosids</taxon>
        <taxon>fabids</taxon>
        <taxon>Fabales</taxon>
        <taxon>Fabaceae</taxon>
        <taxon>Papilionoideae</taxon>
        <taxon>50 kb inversion clade</taxon>
        <taxon>NPAAA clade</taxon>
        <taxon>Hologalegina</taxon>
        <taxon>IRL clade</taxon>
        <taxon>Trifolieae</taxon>
        <taxon>Trifolium</taxon>
    </lineage>
</organism>
<evidence type="ECO:0000313" key="4">
    <source>
        <dbReference type="EMBL" id="PNY09046.1"/>
    </source>
</evidence>
<reference evidence="4 5" key="1">
    <citation type="journal article" date="2014" name="Am. J. Bot.">
        <title>Genome assembly and annotation for red clover (Trifolium pratense; Fabaceae).</title>
        <authorList>
            <person name="Istvanek J."/>
            <person name="Jaros M."/>
            <person name="Krenek A."/>
            <person name="Repkova J."/>
        </authorList>
    </citation>
    <scope>NUCLEOTIDE SEQUENCE [LARGE SCALE GENOMIC DNA]</scope>
    <source>
        <strain evidence="5">cv. Tatra</strain>
        <tissue evidence="4">Young leaves</tissue>
    </source>
</reference>
<evidence type="ECO:0000256" key="1">
    <source>
        <dbReference type="SAM" id="MobiDB-lite"/>
    </source>
</evidence>